<dbReference type="Proteomes" id="UP000567179">
    <property type="component" value="Unassembled WGS sequence"/>
</dbReference>
<keyword evidence="3" id="KW-1185">Reference proteome</keyword>
<evidence type="ECO:0000256" key="1">
    <source>
        <dbReference type="SAM" id="Phobius"/>
    </source>
</evidence>
<dbReference type="OrthoDB" id="3059868at2759"/>
<name>A0A8H5BX10_9AGAR</name>
<keyword evidence="1" id="KW-1133">Transmembrane helix</keyword>
<dbReference type="EMBL" id="JAACJJ010000001">
    <property type="protein sequence ID" value="KAF5331115.1"/>
    <property type="molecule type" value="Genomic_DNA"/>
</dbReference>
<evidence type="ECO:0000313" key="2">
    <source>
        <dbReference type="EMBL" id="KAF5331115.1"/>
    </source>
</evidence>
<feature type="transmembrane region" description="Helical" evidence="1">
    <location>
        <begin position="53"/>
        <end position="71"/>
    </location>
</feature>
<accession>A0A8H5BX10</accession>
<dbReference type="AlphaFoldDB" id="A0A8H5BX10"/>
<organism evidence="2 3">
    <name type="scientific">Psilocybe cf. subviscida</name>
    <dbReference type="NCBI Taxonomy" id="2480587"/>
    <lineage>
        <taxon>Eukaryota</taxon>
        <taxon>Fungi</taxon>
        <taxon>Dikarya</taxon>
        <taxon>Basidiomycota</taxon>
        <taxon>Agaricomycotina</taxon>
        <taxon>Agaricomycetes</taxon>
        <taxon>Agaricomycetidae</taxon>
        <taxon>Agaricales</taxon>
        <taxon>Agaricineae</taxon>
        <taxon>Strophariaceae</taxon>
        <taxon>Psilocybe</taxon>
    </lineage>
</organism>
<reference evidence="2 3" key="1">
    <citation type="journal article" date="2020" name="ISME J.">
        <title>Uncovering the hidden diversity of litter-decomposition mechanisms in mushroom-forming fungi.</title>
        <authorList>
            <person name="Floudas D."/>
            <person name="Bentzer J."/>
            <person name="Ahren D."/>
            <person name="Johansson T."/>
            <person name="Persson P."/>
            <person name="Tunlid A."/>
        </authorList>
    </citation>
    <scope>NUCLEOTIDE SEQUENCE [LARGE SCALE GENOMIC DNA]</scope>
    <source>
        <strain evidence="2 3">CBS 101986</strain>
    </source>
</reference>
<evidence type="ECO:0000313" key="3">
    <source>
        <dbReference type="Proteomes" id="UP000567179"/>
    </source>
</evidence>
<protein>
    <submittedName>
        <fullName evidence="2">Uncharacterized protein</fullName>
    </submittedName>
</protein>
<keyword evidence="1" id="KW-0812">Transmembrane</keyword>
<comment type="caution">
    <text evidence="2">The sequence shown here is derived from an EMBL/GenBank/DDBJ whole genome shotgun (WGS) entry which is preliminary data.</text>
</comment>
<gene>
    <name evidence="2" type="ORF">D9619_005955</name>
</gene>
<proteinExistence type="predicted"/>
<keyword evidence="1" id="KW-0472">Membrane</keyword>
<sequence length="387" mass="44049">MPVNYSAYESMLHQWPNASQGCSLPGDGVPFLQKYSVNTAYNDHAVSTQHHRSLFLGISLVFAASVTFGIYQRRRLDHQPKVFPVDAVHALSAVFTPTSSAWPAKFAYYFESASIVRSKSATHRRQWIHVLGYGQGQNVIEVDLSTLMVHVLTGNVELRDPSDLGPLFFGSLKMYAWNIRLRVGWGWWHEVARWLAVQHMPSVEWVSPQVLPALADETPNFVDLDFIPFQKMEAYVRAISNRHRSSPSITVEFSSIKPEIRFMSPDFLLCAIALLHEWKGGQCNLGLTRNSPFRTSTPLFIRLQGIVACITSTKSFRITSITNISAQHEASLLSMERDLVEKKDLRTRTIREEGTRGWREERLRLAWEAGLLRAGLLHRWSIQLSKE</sequence>